<dbReference type="PANTHER" id="PTHR33710">
    <property type="entry name" value="BNAC02G09200D PROTEIN"/>
    <property type="match status" value="1"/>
</dbReference>
<gene>
    <name evidence="2" type="ORF">ZIOFF_042862</name>
</gene>
<dbReference type="PANTHER" id="PTHR33710:SF71">
    <property type="entry name" value="ENDONUCLEASE_EXONUCLEASE_PHOSPHATASE DOMAIN-CONTAINING PROTEIN"/>
    <property type="match status" value="1"/>
</dbReference>
<dbReference type="EMBL" id="JACMSC010000012">
    <property type="protein sequence ID" value="KAG6495071.1"/>
    <property type="molecule type" value="Genomic_DNA"/>
</dbReference>
<sequence>MQLASEHGGFPPLISRARACKEADSNPVKSYVEILNSSSPRSAKKSFAEEVAEMASPYQFALIGKFTSSRPAQVVSALFVAASIIGSPLKVDEATADGLRLSMARECYVNGNKPLPVWREIKQGVNSVGVEVKEHLDGREVSGPRMVKDMDLVDANVVMPDTLITERKVWKQKKNSNYIPISEDLAKFEIGNNEFVGCDDNDRSKSHTEVEVGVQCSREKGLKSISGSRNLKSVEKVFMAQKKVSEIVVAVSVIQELVCIWDPIQENDGHGGKALSGDVEGADFSVSFKEVEEVVDNGPAIPTRRDSLNNGKSVQPKKAGLDTGQAFNKRNTKSKFQKASSSNNGLDEHSARVIHNPTTVNEFNDFSMMAGLLDAGFVGDKFTWTNSRVWKRLDRVLISPSWNDEEFLVRVEYLNKPASDHYPLLISFLGIGSIRLQSKHWRLKAHLKCWNVDVFGNIHEKVKEAEDGFSEAEKTFDTYPSVEIELKCLSVKPSCLMDEKGWSRSKLENVLPVVIVKEVVDVLVQKDEADKQIWKLSSDGKFSTNEANAAADYLANLAFSFPSDRVSLAADYLANLAFSFPSDRVSLAADYLANLAFSFPSDRVLMSHDVDTKLRGICKVDRMGIPYIRVSSEKETGKVEEDYDSGAVVFLEYGFLLVDEWK</sequence>
<dbReference type="InterPro" id="IPR036691">
    <property type="entry name" value="Endo/exonu/phosph_ase_sf"/>
</dbReference>
<dbReference type="Proteomes" id="UP000734854">
    <property type="component" value="Unassembled WGS sequence"/>
</dbReference>
<proteinExistence type="predicted"/>
<feature type="region of interest" description="Disordered" evidence="1">
    <location>
        <begin position="299"/>
        <end position="326"/>
    </location>
</feature>
<name>A0A8J5KZ49_ZINOF</name>
<keyword evidence="3" id="KW-1185">Reference proteome</keyword>
<evidence type="ECO:0000256" key="1">
    <source>
        <dbReference type="SAM" id="MobiDB-lite"/>
    </source>
</evidence>
<evidence type="ECO:0000313" key="3">
    <source>
        <dbReference type="Proteomes" id="UP000734854"/>
    </source>
</evidence>
<dbReference type="Gene3D" id="3.60.10.10">
    <property type="entry name" value="Endonuclease/exonuclease/phosphatase"/>
    <property type="match status" value="1"/>
</dbReference>
<comment type="caution">
    <text evidence="2">The sequence shown here is derived from an EMBL/GenBank/DDBJ whole genome shotgun (WGS) entry which is preliminary data.</text>
</comment>
<dbReference type="SUPFAM" id="SSF56219">
    <property type="entry name" value="DNase I-like"/>
    <property type="match status" value="1"/>
</dbReference>
<organism evidence="2 3">
    <name type="scientific">Zingiber officinale</name>
    <name type="common">Ginger</name>
    <name type="synonym">Amomum zingiber</name>
    <dbReference type="NCBI Taxonomy" id="94328"/>
    <lineage>
        <taxon>Eukaryota</taxon>
        <taxon>Viridiplantae</taxon>
        <taxon>Streptophyta</taxon>
        <taxon>Embryophyta</taxon>
        <taxon>Tracheophyta</taxon>
        <taxon>Spermatophyta</taxon>
        <taxon>Magnoliopsida</taxon>
        <taxon>Liliopsida</taxon>
        <taxon>Zingiberales</taxon>
        <taxon>Zingiberaceae</taxon>
        <taxon>Zingiber</taxon>
    </lineage>
</organism>
<accession>A0A8J5KZ49</accession>
<evidence type="ECO:0000313" key="2">
    <source>
        <dbReference type="EMBL" id="KAG6495071.1"/>
    </source>
</evidence>
<protein>
    <submittedName>
        <fullName evidence="2">Uncharacterized protein</fullName>
    </submittedName>
</protein>
<dbReference type="AlphaFoldDB" id="A0A8J5KZ49"/>
<reference evidence="2 3" key="1">
    <citation type="submission" date="2020-08" db="EMBL/GenBank/DDBJ databases">
        <title>Plant Genome Project.</title>
        <authorList>
            <person name="Zhang R.-G."/>
        </authorList>
    </citation>
    <scope>NUCLEOTIDE SEQUENCE [LARGE SCALE GENOMIC DNA]</scope>
    <source>
        <tissue evidence="2">Rhizome</tissue>
    </source>
</reference>